<evidence type="ECO:0000313" key="2">
    <source>
        <dbReference type="EMBL" id="MPC34742.1"/>
    </source>
</evidence>
<dbReference type="EMBL" id="VSRR010003117">
    <property type="protein sequence ID" value="MPC34742.1"/>
    <property type="molecule type" value="Genomic_DNA"/>
</dbReference>
<evidence type="ECO:0000256" key="1">
    <source>
        <dbReference type="SAM" id="Phobius"/>
    </source>
</evidence>
<keyword evidence="1" id="KW-0472">Membrane</keyword>
<gene>
    <name evidence="2" type="ORF">E2C01_028142</name>
</gene>
<evidence type="ECO:0000313" key="3">
    <source>
        <dbReference type="Proteomes" id="UP000324222"/>
    </source>
</evidence>
<keyword evidence="1" id="KW-0812">Transmembrane</keyword>
<accession>A0A5B7EKK2</accession>
<protein>
    <submittedName>
        <fullName evidence="2">Uncharacterized protein</fullName>
    </submittedName>
</protein>
<sequence length="30" mass="3493">MPSPYYHKPLSALLPLFPSCLFSSYYIPFL</sequence>
<dbReference type="AlphaFoldDB" id="A0A5B7EKK2"/>
<reference evidence="2 3" key="1">
    <citation type="submission" date="2019-05" db="EMBL/GenBank/DDBJ databases">
        <title>Another draft genome of Portunus trituberculatus and its Hox gene families provides insights of decapod evolution.</title>
        <authorList>
            <person name="Jeong J.-H."/>
            <person name="Song I."/>
            <person name="Kim S."/>
            <person name="Choi T."/>
            <person name="Kim D."/>
            <person name="Ryu S."/>
            <person name="Kim W."/>
        </authorList>
    </citation>
    <scope>NUCLEOTIDE SEQUENCE [LARGE SCALE GENOMIC DNA]</scope>
    <source>
        <tissue evidence="2">Muscle</tissue>
    </source>
</reference>
<organism evidence="2 3">
    <name type="scientific">Portunus trituberculatus</name>
    <name type="common">Swimming crab</name>
    <name type="synonym">Neptunus trituberculatus</name>
    <dbReference type="NCBI Taxonomy" id="210409"/>
    <lineage>
        <taxon>Eukaryota</taxon>
        <taxon>Metazoa</taxon>
        <taxon>Ecdysozoa</taxon>
        <taxon>Arthropoda</taxon>
        <taxon>Crustacea</taxon>
        <taxon>Multicrustacea</taxon>
        <taxon>Malacostraca</taxon>
        <taxon>Eumalacostraca</taxon>
        <taxon>Eucarida</taxon>
        <taxon>Decapoda</taxon>
        <taxon>Pleocyemata</taxon>
        <taxon>Brachyura</taxon>
        <taxon>Eubrachyura</taxon>
        <taxon>Portunoidea</taxon>
        <taxon>Portunidae</taxon>
        <taxon>Portuninae</taxon>
        <taxon>Portunus</taxon>
    </lineage>
</organism>
<proteinExistence type="predicted"/>
<keyword evidence="3" id="KW-1185">Reference proteome</keyword>
<keyword evidence="1" id="KW-1133">Transmembrane helix</keyword>
<name>A0A5B7EKK2_PORTR</name>
<comment type="caution">
    <text evidence="2">The sequence shown here is derived from an EMBL/GenBank/DDBJ whole genome shotgun (WGS) entry which is preliminary data.</text>
</comment>
<feature type="transmembrane region" description="Helical" evidence="1">
    <location>
        <begin position="12"/>
        <end position="29"/>
    </location>
</feature>
<dbReference type="Proteomes" id="UP000324222">
    <property type="component" value="Unassembled WGS sequence"/>
</dbReference>